<dbReference type="Proteomes" id="UP000236736">
    <property type="component" value="Unassembled WGS sequence"/>
</dbReference>
<keyword evidence="1" id="KW-0378">Hydrolase</keyword>
<organism evidence="4 5">
    <name type="scientific">Algoriphagus boritolerans DSM 17298 = JCM 18970</name>
    <dbReference type="NCBI Taxonomy" id="1120964"/>
    <lineage>
        <taxon>Bacteria</taxon>
        <taxon>Pseudomonadati</taxon>
        <taxon>Bacteroidota</taxon>
        <taxon>Cytophagia</taxon>
        <taxon>Cytophagales</taxon>
        <taxon>Cyclobacteriaceae</taxon>
        <taxon>Algoriphagus</taxon>
    </lineage>
</organism>
<evidence type="ECO:0000313" key="4">
    <source>
        <dbReference type="EMBL" id="SEG12745.1"/>
    </source>
</evidence>
<dbReference type="Gene3D" id="2.120.10.30">
    <property type="entry name" value="TolB, C-terminal domain"/>
    <property type="match status" value="1"/>
</dbReference>
<evidence type="ECO:0000313" key="5">
    <source>
        <dbReference type="Proteomes" id="UP000236736"/>
    </source>
</evidence>
<evidence type="ECO:0000256" key="1">
    <source>
        <dbReference type="ARBA" id="ARBA00022801"/>
    </source>
</evidence>
<gene>
    <name evidence="4" type="ORF">SAMN03080598_02571</name>
</gene>
<name>A0A1H5XMN5_9BACT</name>
<accession>A0A1H5XMN5</accession>
<dbReference type="Pfam" id="PF08450">
    <property type="entry name" value="SGL"/>
    <property type="match status" value="1"/>
</dbReference>
<feature type="chain" id="PRO_5009289647" evidence="2">
    <location>
        <begin position="24"/>
        <end position="307"/>
    </location>
</feature>
<protein>
    <submittedName>
        <fullName evidence="4">Gluconolactonase</fullName>
    </submittedName>
</protein>
<keyword evidence="2" id="KW-0732">Signal</keyword>
<keyword evidence="5" id="KW-1185">Reference proteome</keyword>
<dbReference type="InterPro" id="IPR011042">
    <property type="entry name" value="6-blade_b-propeller_TolB-like"/>
</dbReference>
<dbReference type="SUPFAM" id="SSF63829">
    <property type="entry name" value="Calcium-dependent phosphotriesterase"/>
    <property type="match status" value="1"/>
</dbReference>
<dbReference type="PANTHER" id="PTHR47572">
    <property type="entry name" value="LIPOPROTEIN-RELATED"/>
    <property type="match status" value="1"/>
</dbReference>
<dbReference type="STRING" id="1120964.GCA_001313265_03146"/>
<dbReference type="InterPro" id="IPR051262">
    <property type="entry name" value="SMP-30/CGR1_Lactonase"/>
</dbReference>
<evidence type="ECO:0000259" key="3">
    <source>
        <dbReference type="Pfam" id="PF08450"/>
    </source>
</evidence>
<sequence length="307" mass="34192">MQMNFKCSLTLTALLLSSFSLLAQIEDKRGVVAKNAELVKVQDGFKFTEGPAVNRMGDIFFTDQPNDKIYKWSAGSNKIELFKDGAGRSNGLYFQLDGTLISAADLQNELWAIDQNTGKETVIVPSFRGKKLNGPNDVWVRPSGGLYFTDPLYPRPYWEGIRGKDMEQDGQHVYFLSADRSELFRVTEDLTQPNGIVGTPDGKTLYVADIGAKKTWKYDVLPDGYLTNKTLFCEMGSDGMTIDDKGNVYLTGKGVTVFDKNGTQIAHIPVPADWTANVVFGALDRRTMFITAMDAVYTLQMKTRGVW</sequence>
<dbReference type="InterPro" id="IPR013658">
    <property type="entry name" value="SGL"/>
</dbReference>
<proteinExistence type="predicted"/>
<feature type="signal peptide" evidence="2">
    <location>
        <begin position="1"/>
        <end position="23"/>
    </location>
</feature>
<reference evidence="5" key="1">
    <citation type="submission" date="2016-10" db="EMBL/GenBank/DDBJ databases">
        <authorList>
            <person name="Varghese N."/>
            <person name="Submissions S."/>
        </authorList>
    </citation>
    <scope>NUCLEOTIDE SEQUENCE [LARGE SCALE GENOMIC DNA]</scope>
    <source>
        <strain evidence="5">DSM 17298</strain>
    </source>
</reference>
<dbReference type="EMBL" id="FNVR01000014">
    <property type="protein sequence ID" value="SEG12745.1"/>
    <property type="molecule type" value="Genomic_DNA"/>
</dbReference>
<dbReference type="PANTHER" id="PTHR47572:SF4">
    <property type="entry name" value="LACTONASE DRP35"/>
    <property type="match status" value="1"/>
</dbReference>
<evidence type="ECO:0000256" key="2">
    <source>
        <dbReference type="SAM" id="SignalP"/>
    </source>
</evidence>
<dbReference type="GO" id="GO:0016787">
    <property type="term" value="F:hydrolase activity"/>
    <property type="evidence" value="ECO:0007669"/>
    <property type="project" value="UniProtKB-KW"/>
</dbReference>
<dbReference type="AlphaFoldDB" id="A0A1H5XMN5"/>
<feature type="domain" description="SMP-30/Gluconolactonase/LRE-like region" evidence="3">
    <location>
        <begin position="47"/>
        <end position="292"/>
    </location>
</feature>